<organism evidence="1 2">
    <name type="scientific">Thiohalorhabdus methylotrophus</name>
    <dbReference type="NCBI Taxonomy" id="3242694"/>
    <lineage>
        <taxon>Bacteria</taxon>
        <taxon>Pseudomonadati</taxon>
        <taxon>Pseudomonadota</taxon>
        <taxon>Gammaproteobacteria</taxon>
        <taxon>Thiohalorhabdales</taxon>
        <taxon>Thiohalorhabdaceae</taxon>
        <taxon>Thiohalorhabdus</taxon>
    </lineage>
</organism>
<sequence>MRLRTRSYGEEEYRPQRLLLVEGEPAELFDDYLLKPPTMDSLRQALERMQRS</sequence>
<name>A0ABV4TVP6_9GAMM</name>
<comment type="caution">
    <text evidence="1">The sequence shown here is derived from an EMBL/GenBank/DDBJ whole genome shotgun (WGS) entry which is preliminary data.</text>
</comment>
<reference evidence="1 2" key="1">
    <citation type="submission" date="2024-08" db="EMBL/GenBank/DDBJ databases">
        <title>Whole-genome sequencing of halo(alkali)philic microorganisms from hypersaline lakes.</title>
        <authorList>
            <person name="Sorokin D.Y."/>
            <person name="Merkel A.Y."/>
            <person name="Messina E."/>
            <person name="Yakimov M."/>
        </authorList>
    </citation>
    <scope>NUCLEOTIDE SEQUENCE [LARGE SCALE GENOMIC DNA]</scope>
    <source>
        <strain evidence="1 2">Cl-TMA</strain>
    </source>
</reference>
<protein>
    <submittedName>
        <fullName evidence="1">Uncharacterized protein</fullName>
    </submittedName>
</protein>
<dbReference type="RefSeq" id="WP_373656102.1">
    <property type="nucleotide sequence ID" value="NZ_JBGUAW010000007.1"/>
</dbReference>
<keyword evidence="2" id="KW-1185">Reference proteome</keyword>
<accession>A0ABV4TVP6</accession>
<evidence type="ECO:0000313" key="2">
    <source>
        <dbReference type="Proteomes" id="UP001575181"/>
    </source>
</evidence>
<dbReference type="Proteomes" id="UP001575181">
    <property type="component" value="Unassembled WGS sequence"/>
</dbReference>
<gene>
    <name evidence="1" type="ORF">ACERLL_10795</name>
</gene>
<proteinExistence type="predicted"/>
<dbReference type="EMBL" id="JBGUAW010000007">
    <property type="protein sequence ID" value="MFA9461313.1"/>
    <property type="molecule type" value="Genomic_DNA"/>
</dbReference>
<evidence type="ECO:0000313" key="1">
    <source>
        <dbReference type="EMBL" id="MFA9461313.1"/>
    </source>
</evidence>